<reference evidence="3" key="2">
    <citation type="submission" date="2018-07" db="EMBL/GenBank/DDBJ databases">
        <authorList>
            <person name="Quirk P.G."/>
            <person name="Krulwich T.A."/>
        </authorList>
    </citation>
    <scope>NUCLEOTIDE SEQUENCE</scope>
</reference>
<feature type="repeat" description="RCC1" evidence="1">
    <location>
        <begin position="204"/>
        <end position="255"/>
    </location>
</feature>
<dbReference type="Pfam" id="PF00415">
    <property type="entry name" value="RCC1"/>
    <property type="match status" value="1"/>
</dbReference>
<evidence type="ECO:0000256" key="1">
    <source>
        <dbReference type="PROSITE-ProRule" id="PRU00235"/>
    </source>
</evidence>
<dbReference type="EMBL" id="UFQS01000283">
    <property type="protein sequence ID" value="SSX02402.1"/>
    <property type="molecule type" value="Genomic_DNA"/>
</dbReference>
<gene>
    <name evidence="2" type="primary">CSON007489</name>
</gene>
<dbReference type="InterPro" id="IPR000408">
    <property type="entry name" value="Reg_chr_condens"/>
</dbReference>
<accession>A0A336KER2</accession>
<dbReference type="PANTHER" id="PTHR46849:SF1">
    <property type="entry name" value="RCC1 DOMAIN-CONTAINING PROTEIN 1"/>
    <property type="match status" value="1"/>
</dbReference>
<protein>
    <submittedName>
        <fullName evidence="2">CSON007489 protein</fullName>
    </submittedName>
</protein>
<reference evidence="2" key="1">
    <citation type="submission" date="2018-04" db="EMBL/GenBank/DDBJ databases">
        <authorList>
            <person name="Go L.Y."/>
            <person name="Mitchell J.A."/>
        </authorList>
    </citation>
    <scope>NUCLEOTIDE SEQUENCE</scope>
    <source>
        <tissue evidence="2">Whole organism</tissue>
    </source>
</reference>
<dbReference type="VEuPathDB" id="VectorBase:CSON007489"/>
<feature type="repeat" description="RCC1" evidence="1">
    <location>
        <begin position="256"/>
        <end position="331"/>
    </location>
</feature>
<dbReference type="InterPro" id="IPR009091">
    <property type="entry name" value="RCC1/BLIP-II"/>
</dbReference>
<dbReference type="PANTHER" id="PTHR46849">
    <property type="entry name" value="RCC1 DOMAIN-CONTAINING PROTEIN 1"/>
    <property type="match status" value="1"/>
</dbReference>
<name>A0A336KER2_CULSO</name>
<proteinExistence type="predicted"/>
<evidence type="ECO:0000313" key="3">
    <source>
        <dbReference type="EMBL" id="SSX22777.1"/>
    </source>
</evidence>
<evidence type="ECO:0000313" key="2">
    <source>
        <dbReference type="EMBL" id="SSX02402.1"/>
    </source>
</evidence>
<dbReference type="OMA" id="WASGWCI"/>
<dbReference type="PROSITE" id="PS50012">
    <property type="entry name" value="RCC1_3"/>
    <property type="match status" value="2"/>
</dbReference>
<dbReference type="PRINTS" id="PR00633">
    <property type="entry name" value="RCCNDNSATION"/>
</dbReference>
<dbReference type="InterPro" id="IPR052830">
    <property type="entry name" value="RCC1_domain-containing"/>
</dbReference>
<dbReference type="EMBL" id="UFQT01000283">
    <property type="protein sequence ID" value="SSX22777.1"/>
    <property type="molecule type" value="Genomic_DNA"/>
</dbReference>
<organism evidence="2">
    <name type="scientific">Culicoides sonorensis</name>
    <name type="common">Biting midge</name>
    <dbReference type="NCBI Taxonomy" id="179676"/>
    <lineage>
        <taxon>Eukaryota</taxon>
        <taxon>Metazoa</taxon>
        <taxon>Ecdysozoa</taxon>
        <taxon>Arthropoda</taxon>
        <taxon>Hexapoda</taxon>
        <taxon>Insecta</taxon>
        <taxon>Pterygota</taxon>
        <taxon>Neoptera</taxon>
        <taxon>Endopterygota</taxon>
        <taxon>Diptera</taxon>
        <taxon>Nematocera</taxon>
        <taxon>Chironomoidea</taxon>
        <taxon>Ceratopogonidae</taxon>
        <taxon>Ceratopogoninae</taxon>
        <taxon>Culicoides</taxon>
        <taxon>Monoculicoides</taxon>
    </lineage>
</organism>
<dbReference type="AlphaFoldDB" id="A0A336KER2"/>
<dbReference type="SUPFAM" id="SSF50985">
    <property type="entry name" value="RCC1/BLIP-II"/>
    <property type="match status" value="1"/>
</dbReference>
<dbReference type="Gene3D" id="2.130.10.30">
    <property type="entry name" value="Regulator of chromosome condensation 1/beta-lactamase-inhibitor protein II"/>
    <property type="match status" value="1"/>
</dbReference>
<sequence length="397" mass="44978">MDELPTVYCLGQNRFGQFKTLVKEHGMFDKINWSEFVEPPQNTLHFDINVTVNYSAIALDFKLLIATIDLDDEVLTNQRSFITKSFTFDNLISKITSNTSYCLILLENGDLFQIMINNFVKRQIKCMNIETLPVKKSIFVHNNSSQIENEKIIDIACGETVCIAITNFNKVYNIPNLTYKFEKYVKIRKICCGSEHSMILTGNGDVYTWGTGLRGQLGHIEIKNEEEPKLVEGLSGIKIIDICGGGWCSAAVSAFGDLYVWGWNSCGQIGLKTYEMNSIQNPGLKRKAQTVYTAPTLVDFEGKTENEGISTEITVKKVFCGSKHMIVKTEDGRIFVTGSNKYNQLGLKEENGVVYQTNNTNDNFIDQFTEIKPKIHMKISDFRIYCAYSCTLFIENK</sequence>
<dbReference type="Pfam" id="PF13540">
    <property type="entry name" value="RCC1_2"/>
    <property type="match status" value="1"/>
</dbReference>